<feature type="transmembrane region" description="Helical" evidence="1">
    <location>
        <begin position="6"/>
        <end position="27"/>
    </location>
</feature>
<dbReference type="Gene3D" id="3.40.30.10">
    <property type="entry name" value="Glutaredoxin"/>
    <property type="match status" value="1"/>
</dbReference>
<protein>
    <submittedName>
        <fullName evidence="2">TlpA family protein disulfide reductase</fullName>
    </submittedName>
</protein>
<keyword evidence="3" id="KW-1185">Reference proteome</keyword>
<dbReference type="SUPFAM" id="SSF52833">
    <property type="entry name" value="Thioredoxin-like"/>
    <property type="match status" value="1"/>
</dbReference>
<keyword evidence="1" id="KW-0472">Membrane</keyword>
<organism evidence="2 3">
    <name type="scientific">Actinophytocola glycyrrhizae</name>
    <dbReference type="NCBI Taxonomy" id="2044873"/>
    <lineage>
        <taxon>Bacteria</taxon>
        <taxon>Bacillati</taxon>
        <taxon>Actinomycetota</taxon>
        <taxon>Actinomycetes</taxon>
        <taxon>Pseudonocardiales</taxon>
        <taxon>Pseudonocardiaceae</taxon>
    </lineage>
</organism>
<dbReference type="EMBL" id="JBHSIS010000017">
    <property type="protein sequence ID" value="MFC4857222.1"/>
    <property type="molecule type" value="Genomic_DNA"/>
</dbReference>
<dbReference type="Proteomes" id="UP001595859">
    <property type="component" value="Unassembled WGS sequence"/>
</dbReference>
<evidence type="ECO:0000313" key="2">
    <source>
        <dbReference type="EMBL" id="MFC4857222.1"/>
    </source>
</evidence>
<evidence type="ECO:0000313" key="3">
    <source>
        <dbReference type="Proteomes" id="UP001595859"/>
    </source>
</evidence>
<keyword evidence="1" id="KW-0812">Transmembrane</keyword>
<accession>A0ABV9S9R0</accession>
<comment type="caution">
    <text evidence="2">The sequence shown here is derived from an EMBL/GenBank/DDBJ whole genome shotgun (WGS) entry which is preliminary data.</text>
</comment>
<keyword evidence="1" id="KW-1133">Transmembrane helix</keyword>
<gene>
    <name evidence="2" type="ORF">ACFPCV_27315</name>
</gene>
<dbReference type="InterPro" id="IPR036249">
    <property type="entry name" value="Thioredoxin-like_sf"/>
</dbReference>
<sequence>MTTFLTALVVVVGIVGVLNMLLLFGVIRRLKEHDQAIAKFPHGAMASAPADSMRAPGSEIDEFAAVSTDDVPVTRAALTGQTMIGFFSVSCAPCVENAPKFAAHAAGVPGGKDSVLAIVVADGDDDPAEMVGVLRDGARVVVEGYDGPMATAFGVTAFPTYAVVESGRITATALDVTTLPVPAPV</sequence>
<reference evidence="3" key="1">
    <citation type="journal article" date="2019" name="Int. J. Syst. Evol. Microbiol.">
        <title>The Global Catalogue of Microorganisms (GCM) 10K type strain sequencing project: providing services to taxonomists for standard genome sequencing and annotation.</title>
        <authorList>
            <consortium name="The Broad Institute Genomics Platform"/>
            <consortium name="The Broad Institute Genome Sequencing Center for Infectious Disease"/>
            <person name="Wu L."/>
            <person name="Ma J."/>
        </authorList>
    </citation>
    <scope>NUCLEOTIDE SEQUENCE [LARGE SCALE GENOMIC DNA]</scope>
    <source>
        <strain evidence="3">ZS-22-S1</strain>
    </source>
</reference>
<name>A0ABV9S9R0_9PSEU</name>
<proteinExistence type="predicted"/>
<evidence type="ECO:0000256" key="1">
    <source>
        <dbReference type="SAM" id="Phobius"/>
    </source>
</evidence>
<dbReference type="RefSeq" id="WP_378059207.1">
    <property type="nucleotide sequence ID" value="NZ_JBHSIS010000017.1"/>
</dbReference>